<name>A0A182W2H4_9DIPT</name>
<protein>
    <submittedName>
        <fullName evidence="1">Uncharacterized protein</fullName>
    </submittedName>
</protein>
<organism evidence="1 2">
    <name type="scientific">Anopheles minimus</name>
    <dbReference type="NCBI Taxonomy" id="112268"/>
    <lineage>
        <taxon>Eukaryota</taxon>
        <taxon>Metazoa</taxon>
        <taxon>Ecdysozoa</taxon>
        <taxon>Arthropoda</taxon>
        <taxon>Hexapoda</taxon>
        <taxon>Insecta</taxon>
        <taxon>Pterygota</taxon>
        <taxon>Neoptera</taxon>
        <taxon>Endopterygota</taxon>
        <taxon>Diptera</taxon>
        <taxon>Nematocera</taxon>
        <taxon>Culicoidea</taxon>
        <taxon>Culicidae</taxon>
        <taxon>Anophelinae</taxon>
        <taxon>Anopheles</taxon>
    </lineage>
</organism>
<reference evidence="1" key="2">
    <citation type="submission" date="2020-05" db="UniProtKB">
        <authorList>
            <consortium name="EnsemblMetazoa"/>
        </authorList>
    </citation>
    <scope>IDENTIFICATION</scope>
    <source>
        <strain evidence="1">MINIMUS1</strain>
    </source>
</reference>
<proteinExistence type="predicted"/>
<evidence type="ECO:0000313" key="2">
    <source>
        <dbReference type="Proteomes" id="UP000075920"/>
    </source>
</evidence>
<dbReference type="EnsemblMetazoa" id="AMIN004534-RA">
    <property type="protein sequence ID" value="AMIN004534-PA"/>
    <property type="gene ID" value="AMIN004534"/>
</dbReference>
<dbReference type="AlphaFoldDB" id="A0A182W2H4"/>
<keyword evidence="2" id="KW-1185">Reference proteome</keyword>
<dbReference type="Proteomes" id="UP000075920">
    <property type="component" value="Unassembled WGS sequence"/>
</dbReference>
<reference evidence="2" key="1">
    <citation type="submission" date="2013-03" db="EMBL/GenBank/DDBJ databases">
        <title>The Genome Sequence of Anopheles minimus MINIMUS1.</title>
        <authorList>
            <consortium name="The Broad Institute Genomics Platform"/>
            <person name="Neafsey D.E."/>
            <person name="Walton C."/>
            <person name="Walker B."/>
            <person name="Young S.K."/>
            <person name="Zeng Q."/>
            <person name="Gargeya S."/>
            <person name="Fitzgerald M."/>
            <person name="Haas B."/>
            <person name="Abouelleil A."/>
            <person name="Allen A.W."/>
            <person name="Alvarado L."/>
            <person name="Arachchi H.M."/>
            <person name="Berlin A.M."/>
            <person name="Chapman S.B."/>
            <person name="Gainer-Dewar J."/>
            <person name="Goldberg J."/>
            <person name="Griggs A."/>
            <person name="Gujja S."/>
            <person name="Hansen M."/>
            <person name="Howarth C."/>
            <person name="Imamovic A."/>
            <person name="Ireland A."/>
            <person name="Larimer J."/>
            <person name="McCowan C."/>
            <person name="Murphy C."/>
            <person name="Pearson M."/>
            <person name="Poon T.W."/>
            <person name="Priest M."/>
            <person name="Roberts A."/>
            <person name="Saif S."/>
            <person name="Shea T."/>
            <person name="Sisk P."/>
            <person name="Sykes S."/>
            <person name="Wortman J."/>
            <person name="Nusbaum C."/>
            <person name="Birren B."/>
        </authorList>
    </citation>
    <scope>NUCLEOTIDE SEQUENCE [LARGE SCALE GENOMIC DNA]</scope>
    <source>
        <strain evidence="2">MINIMUS1</strain>
    </source>
</reference>
<evidence type="ECO:0000313" key="1">
    <source>
        <dbReference type="EnsemblMetazoa" id="AMIN004534-PA"/>
    </source>
</evidence>
<sequence>MYRLLQFAQPLHHCVQAGAGKPIVALGQGKATQVRTLFSHQHQYTVGDRRCRQVYPGEGRIEQQPGQFLIMEAFVNAHNVQKDGILNQCRQQLDILDVFVEV</sequence>
<accession>A0A182W2H4</accession>
<dbReference type="VEuPathDB" id="VectorBase:AMIN004534"/>